<keyword evidence="4" id="KW-1185">Reference proteome</keyword>
<sequence length="113" mass="11464">MTDATPPGENPDAGASEHTPRENAVGSSAASGGRQASAWNAADKVASGIDKAADVAGDIGTGIGLVLTKLWGLLLLVGGIALLVIAPSSWWAAILVAAYGLYLLLPGEKWVIW</sequence>
<name>A0A542Y9M7_9MICO</name>
<feature type="transmembrane region" description="Helical" evidence="2">
    <location>
        <begin position="73"/>
        <end position="105"/>
    </location>
</feature>
<feature type="compositionally biased region" description="Low complexity" evidence="1">
    <location>
        <begin position="26"/>
        <end position="35"/>
    </location>
</feature>
<accession>A0A542Y9M7</accession>
<dbReference type="Proteomes" id="UP000319094">
    <property type="component" value="Unassembled WGS sequence"/>
</dbReference>
<dbReference type="EMBL" id="VFON01000001">
    <property type="protein sequence ID" value="TQL44790.1"/>
    <property type="molecule type" value="Genomic_DNA"/>
</dbReference>
<dbReference type="RefSeq" id="WP_141887915.1">
    <property type="nucleotide sequence ID" value="NZ_BAAAUY010000018.1"/>
</dbReference>
<feature type="region of interest" description="Disordered" evidence="1">
    <location>
        <begin position="1"/>
        <end position="35"/>
    </location>
</feature>
<organism evidence="3 4">
    <name type="scientific">Leucobacter komagatae</name>
    <dbReference type="NCBI Taxonomy" id="55969"/>
    <lineage>
        <taxon>Bacteria</taxon>
        <taxon>Bacillati</taxon>
        <taxon>Actinomycetota</taxon>
        <taxon>Actinomycetes</taxon>
        <taxon>Micrococcales</taxon>
        <taxon>Microbacteriaceae</taxon>
        <taxon>Leucobacter</taxon>
    </lineage>
</organism>
<gene>
    <name evidence="3" type="ORF">FB468_2861</name>
</gene>
<keyword evidence="2" id="KW-0472">Membrane</keyword>
<keyword evidence="2" id="KW-0812">Transmembrane</keyword>
<evidence type="ECO:0000256" key="2">
    <source>
        <dbReference type="SAM" id="Phobius"/>
    </source>
</evidence>
<reference evidence="3 4" key="1">
    <citation type="submission" date="2019-06" db="EMBL/GenBank/DDBJ databases">
        <title>Sequencing the genomes of 1000 actinobacteria strains.</title>
        <authorList>
            <person name="Klenk H.-P."/>
        </authorList>
    </citation>
    <scope>NUCLEOTIDE SEQUENCE [LARGE SCALE GENOMIC DNA]</scope>
    <source>
        <strain evidence="3 4">DSM 8803</strain>
    </source>
</reference>
<proteinExistence type="predicted"/>
<evidence type="ECO:0000313" key="4">
    <source>
        <dbReference type="Proteomes" id="UP000319094"/>
    </source>
</evidence>
<comment type="caution">
    <text evidence="3">The sequence shown here is derived from an EMBL/GenBank/DDBJ whole genome shotgun (WGS) entry which is preliminary data.</text>
</comment>
<evidence type="ECO:0000313" key="3">
    <source>
        <dbReference type="EMBL" id="TQL44790.1"/>
    </source>
</evidence>
<dbReference type="AlphaFoldDB" id="A0A542Y9M7"/>
<evidence type="ECO:0000256" key="1">
    <source>
        <dbReference type="SAM" id="MobiDB-lite"/>
    </source>
</evidence>
<keyword evidence="2" id="KW-1133">Transmembrane helix</keyword>
<protein>
    <submittedName>
        <fullName evidence="3">Uncharacterized protein</fullName>
    </submittedName>
</protein>